<feature type="transmembrane region" description="Helical" evidence="7">
    <location>
        <begin position="269"/>
        <end position="291"/>
    </location>
</feature>
<evidence type="ECO:0000256" key="1">
    <source>
        <dbReference type="ARBA" id="ARBA00004141"/>
    </source>
</evidence>
<feature type="transmembrane region" description="Helical" evidence="7">
    <location>
        <begin position="241"/>
        <end position="257"/>
    </location>
</feature>
<dbReference type="SUPFAM" id="SSF144091">
    <property type="entry name" value="Rhomboid-like"/>
    <property type="match status" value="1"/>
</dbReference>
<dbReference type="OrthoDB" id="9807874at2"/>
<comment type="similarity">
    <text evidence="2">Belongs to the peptidase S54 family.</text>
</comment>
<proteinExistence type="inferred from homology"/>
<dbReference type="Pfam" id="PF01694">
    <property type="entry name" value="Rhomboid"/>
    <property type="match status" value="1"/>
</dbReference>
<dbReference type="EMBL" id="CP023994">
    <property type="protein sequence ID" value="AWR22354.1"/>
    <property type="molecule type" value="Genomic_DNA"/>
</dbReference>
<evidence type="ECO:0000256" key="6">
    <source>
        <dbReference type="ARBA" id="ARBA00023136"/>
    </source>
</evidence>
<keyword evidence="10" id="KW-1185">Reference proteome</keyword>
<keyword evidence="4 9" id="KW-0378">Hydrolase</keyword>
<keyword evidence="9" id="KW-0645">Protease</keyword>
<evidence type="ECO:0000256" key="3">
    <source>
        <dbReference type="ARBA" id="ARBA00022692"/>
    </source>
</evidence>
<keyword evidence="3 7" id="KW-0812">Transmembrane</keyword>
<dbReference type="GO" id="GO:0004252">
    <property type="term" value="F:serine-type endopeptidase activity"/>
    <property type="evidence" value="ECO:0007669"/>
    <property type="project" value="InterPro"/>
</dbReference>
<dbReference type="GO" id="GO:0016020">
    <property type="term" value="C:membrane"/>
    <property type="evidence" value="ECO:0007669"/>
    <property type="project" value="UniProtKB-SubCell"/>
</dbReference>
<sequence length="293" mass="31729">MSNETGFGATAEVAPSCYRHPDAPTFIRCQRCERPVCVQCQVPAPVGVICPECLGQAQARAPRVGREALGGRSNQTPVVTYSLIAITALFYLIQWIPGLGATNYLAYSPLYSYGEYAAVGAPYEPWRMITSVFTHSTGFVFHILLNMYTLWIFGQMLERLLGKARFLTLYLASGLAGSLGVMFWAPHDTFVVGASGAIFGLMGAFLVIQRKLGGETTQLLVLVGINLVIGFLPGMSISWQAHLGGLLGGALLGFIFVQTRKYTQKRLQLALVSVTVLVFVALALSHAPMFVQG</sequence>
<evidence type="ECO:0000256" key="7">
    <source>
        <dbReference type="SAM" id="Phobius"/>
    </source>
</evidence>
<comment type="subcellular location">
    <subcellularLocation>
        <location evidence="1">Membrane</location>
        <topology evidence="1">Multi-pass membrane protein</topology>
    </subcellularLocation>
</comment>
<dbReference type="Proteomes" id="UP000246894">
    <property type="component" value="Chromosome"/>
</dbReference>
<gene>
    <name evidence="9" type="ORF">AURMO_01773</name>
</gene>
<protein>
    <submittedName>
        <fullName evidence="9">Rhomboid protease GluP</fullName>
        <ecNumber evidence="9">3.4.21.105</ecNumber>
    </submittedName>
</protein>
<feature type="transmembrane region" description="Helical" evidence="7">
    <location>
        <begin position="219"/>
        <end position="235"/>
    </location>
</feature>
<evidence type="ECO:0000259" key="8">
    <source>
        <dbReference type="Pfam" id="PF01694"/>
    </source>
</evidence>
<dbReference type="RefSeq" id="WP_110234793.1">
    <property type="nucleotide sequence ID" value="NZ_CP023994.1"/>
</dbReference>
<dbReference type="InterPro" id="IPR050925">
    <property type="entry name" value="Rhomboid_protease_S54"/>
</dbReference>
<dbReference type="PANTHER" id="PTHR43731:SF14">
    <property type="entry name" value="PRESENILIN-ASSOCIATED RHOMBOID-LIKE PROTEIN, MITOCHONDRIAL"/>
    <property type="match status" value="1"/>
</dbReference>
<keyword evidence="5 7" id="KW-1133">Transmembrane helix</keyword>
<dbReference type="InterPro" id="IPR022764">
    <property type="entry name" value="Peptidase_S54_rhomboid_dom"/>
</dbReference>
<accession>A0A2Z3S2C0</accession>
<evidence type="ECO:0000256" key="4">
    <source>
        <dbReference type="ARBA" id="ARBA00022801"/>
    </source>
</evidence>
<feature type="transmembrane region" description="Helical" evidence="7">
    <location>
        <begin position="78"/>
        <end position="96"/>
    </location>
</feature>
<feature type="transmembrane region" description="Helical" evidence="7">
    <location>
        <begin position="166"/>
        <end position="184"/>
    </location>
</feature>
<evidence type="ECO:0000256" key="2">
    <source>
        <dbReference type="ARBA" id="ARBA00009045"/>
    </source>
</evidence>
<feature type="transmembrane region" description="Helical" evidence="7">
    <location>
        <begin position="190"/>
        <end position="207"/>
    </location>
</feature>
<evidence type="ECO:0000313" key="9">
    <source>
        <dbReference type="EMBL" id="AWR22354.1"/>
    </source>
</evidence>
<dbReference type="KEGG" id="aum:AURMO_01773"/>
<dbReference type="GO" id="GO:0006508">
    <property type="term" value="P:proteolysis"/>
    <property type="evidence" value="ECO:0007669"/>
    <property type="project" value="UniProtKB-KW"/>
</dbReference>
<evidence type="ECO:0000313" key="10">
    <source>
        <dbReference type="Proteomes" id="UP000246894"/>
    </source>
</evidence>
<dbReference type="EC" id="3.4.21.105" evidence="9"/>
<dbReference type="InterPro" id="IPR035952">
    <property type="entry name" value="Rhomboid-like_sf"/>
</dbReference>
<dbReference type="PANTHER" id="PTHR43731">
    <property type="entry name" value="RHOMBOID PROTEASE"/>
    <property type="match status" value="1"/>
</dbReference>
<dbReference type="Gene3D" id="1.20.1540.10">
    <property type="entry name" value="Rhomboid-like"/>
    <property type="match status" value="1"/>
</dbReference>
<reference evidence="9 10" key="1">
    <citation type="submission" date="2017-10" db="EMBL/GenBank/DDBJ databases">
        <title>Genome of an Actinobacterium that displays light-enhanced growth.</title>
        <authorList>
            <person name="Maresca J.A."/>
            <person name="Hempel P."/>
            <person name="Shevchenko O."/>
            <person name="Miller K.J."/>
            <person name="Hahn M.W."/>
        </authorList>
    </citation>
    <scope>NUCLEOTIDE SEQUENCE [LARGE SCALE GENOMIC DNA]</scope>
    <source>
        <strain evidence="9 10">MWH-Mo1</strain>
    </source>
</reference>
<feature type="transmembrane region" description="Helical" evidence="7">
    <location>
        <begin position="132"/>
        <end position="154"/>
    </location>
</feature>
<dbReference type="AlphaFoldDB" id="A0A2Z3S2C0"/>
<keyword evidence="6 7" id="KW-0472">Membrane</keyword>
<feature type="domain" description="Peptidase S54 rhomboid" evidence="8">
    <location>
        <begin position="124"/>
        <end position="258"/>
    </location>
</feature>
<name>A0A2Z3S2C0_9MICO</name>
<organism evidence="9 10">
    <name type="scientific">Aurantimicrobium photophilum</name>
    <dbReference type="NCBI Taxonomy" id="1987356"/>
    <lineage>
        <taxon>Bacteria</taxon>
        <taxon>Bacillati</taxon>
        <taxon>Actinomycetota</taxon>
        <taxon>Actinomycetes</taxon>
        <taxon>Micrococcales</taxon>
        <taxon>Microbacteriaceae</taxon>
        <taxon>Aurantimicrobium</taxon>
    </lineage>
</organism>
<evidence type="ECO:0000256" key="5">
    <source>
        <dbReference type="ARBA" id="ARBA00022989"/>
    </source>
</evidence>